<reference evidence="3 4" key="1">
    <citation type="journal article" date="2018" name="Nat. Ecol. Evol.">
        <title>Genomic signatures of mitonuclear coevolution across populations of Tigriopus californicus.</title>
        <authorList>
            <person name="Barreto F.S."/>
            <person name="Watson E.T."/>
            <person name="Lima T.G."/>
            <person name="Willett C.S."/>
            <person name="Edmands S."/>
            <person name="Li W."/>
            <person name="Burton R.S."/>
        </authorList>
    </citation>
    <scope>NUCLEOTIDE SEQUENCE [LARGE SCALE GENOMIC DNA]</scope>
    <source>
        <strain evidence="3 4">San Diego</strain>
    </source>
</reference>
<feature type="transmembrane region" description="Helical" evidence="2">
    <location>
        <begin position="205"/>
        <end position="223"/>
    </location>
</feature>
<feature type="transmembrane region" description="Helical" evidence="2">
    <location>
        <begin position="235"/>
        <end position="254"/>
    </location>
</feature>
<feature type="transmembrane region" description="Helical" evidence="2">
    <location>
        <begin position="119"/>
        <end position="143"/>
    </location>
</feature>
<feature type="transmembrane region" description="Helical" evidence="2">
    <location>
        <begin position="266"/>
        <end position="283"/>
    </location>
</feature>
<feature type="transmembrane region" description="Helical" evidence="2">
    <location>
        <begin position="174"/>
        <end position="193"/>
    </location>
</feature>
<evidence type="ECO:0000256" key="1">
    <source>
        <dbReference type="SAM" id="MobiDB-lite"/>
    </source>
</evidence>
<dbReference type="Proteomes" id="UP000318571">
    <property type="component" value="Chromosome 10"/>
</dbReference>
<evidence type="ECO:0008006" key="5">
    <source>
        <dbReference type="Google" id="ProtNLM"/>
    </source>
</evidence>
<dbReference type="AlphaFoldDB" id="A0A553NBP2"/>
<evidence type="ECO:0000313" key="4">
    <source>
        <dbReference type="Proteomes" id="UP000318571"/>
    </source>
</evidence>
<keyword evidence="2" id="KW-0812">Transmembrane</keyword>
<feature type="region of interest" description="Disordered" evidence="1">
    <location>
        <begin position="46"/>
        <end position="65"/>
    </location>
</feature>
<keyword evidence="2" id="KW-1133">Transmembrane helix</keyword>
<comment type="caution">
    <text evidence="3">The sequence shown here is derived from an EMBL/GenBank/DDBJ whole genome shotgun (WGS) entry which is preliminary data.</text>
</comment>
<feature type="transmembrane region" description="Helical" evidence="2">
    <location>
        <begin position="295"/>
        <end position="317"/>
    </location>
</feature>
<gene>
    <name evidence="3" type="ORF">TCAL_07708</name>
</gene>
<sequence>MPKLKCNPRSTRFHCRITLVTISSSRRPLASRGRIGDQQIASLEDANEETCPLNPEASDESEREGFLDVDLADPPPSVKTSEMNRYAAFLYFFLLILCNFSNKFVLTVLGFHYPMVFQGWQMLVGVILYQILRATGAITFASIPMDPSGFISLLPNFLFFTSGIIAGSKALASIPLVLFLAIGNCLPASLHLVDVFYSKPNQYGGKSLLGAIFVLVSAMALLVTEPRMSLLESPYFWLCVHVICQLFYTLHGRIADARFNSVDRQYYSYIFGLIVLAPASLYLEEAFNVLEFQEISQIMFICGSIVSAVSGVFLHLYQSRLRNDSNFGKVHHVGIILTALLSLIPFEHEFSGMHAPIISLTNILSLYFIPCHINPDETKLTESSINFSV</sequence>
<keyword evidence="2" id="KW-0472">Membrane</keyword>
<protein>
    <recommendedName>
        <fullName evidence="5">Sugar phosphate transporter domain-containing protein</fullName>
    </recommendedName>
</protein>
<feature type="transmembrane region" description="Helical" evidence="2">
    <location>
        <begin position="89"/>
        <end position="113"/>
    </location>
</feature>
<keyword evidence="4" id="KW-1185">Reference proteome</keyword>
<evidence type="ECO:0000256" key="2">
    <source>
        <dbReference type="SAM" id="Phobius"/>
    </source>
</evidence>
<dbReference type="EMBL" id="VCGU01000458">
    <property type="protein sequence ID" value="TRY62861.1"/>
    <property type="molecule type" value="Genomic_DNA"/>
</dbReference>
<organism evidence="3 4">
    <name type="scientific">Tigriopus californicus</name>
    <name type="common">Marine copepod</name>
    <dbReference type="NCBI Taxonomy" id="6832"/>
    <lineage>
        <taxon>Eukaryota</taxon>
        <taxon>Metazoa</taxon>
        <taxon>Ecdysozoa</taxon>
        <taxon>Arthropoda</taxon>
        <taxon>Crustacea</taxon>
        <taxon>Multicrustacea</taxon>
        <taxon>Hexanauplia</taxon>
        <taxon>Copepoda</taxon>
        <taxon>Harpacticoida</taxon>
        <taxon>Harpacticidae</taxon>
        <taxon>Tigriopus</taxon>
    </lineage>
</organism>
<dbReference type="OMA" id="LLHICCT"/>
<proteinExistence type="predicted"/>
<dbReference type="STRING" id="6832.A0A553NBP2"/>
<evidence type="ECO:0000313" key="3">
    <source>
        <dbReference type="EMBL" id="TRY62861.1"/>
    </source>
</evidence>
<name>A0A553NBP2_TIGCA</name>
<accession>A0A553NBP2</accession>
<feature type="transmembrane region" description="Helical" evidence="2">
    <location>
        <begin position="150"/>
        <end position="168"/>
    </location>
</feature>